<keyword evidence="2" id="KW-0378">Hydrolase</keyword>
<name>A0A348AGP7_9FIRM</name>
<evidence type="ECO:0000259" key="1">
    <source>
        <dbReference type="Pfam" id="PF04961"/>
    </source>
</evidence>
<sequence>MLSSLTIGEYAAKLASEEAPPGGGSTAALTGVLAVGLAEMAVNYSLQTAKLVKNREFLAAKQAALARLHRELSVLIDRDASALTALLAAVDLAADTPAARQSQDAAIQRFLRQAAEVPLNTAHACLEAIKISKAVMDQMDEMVISDLMAGVLMGHAGVMSALLSTAINLNELEDEALVGSLKTQIHDIRRAADELKNTMEKQVYSRQTFTVMGEE</sequence>
<dbReference type="InterPro" id="IPR007044">
    <property type="entry name" value="Cyclodeamin/CycHdrlase"/>
</dbReference>
<feature type="domain" description="Cyclodeaminase/cyclohydrolase" evidence="1">
    <location>
        <begin position="6"/>
        <end position="185"/>
    </location>
</feature>
<evidence type="ECO:0000313" key="3">
    <source>
        <dbReference type="Proteomes" id="UP000276437"/>
    </source>
</evidence>
<keyword evidence="3" id="KW-1185">Reference proteome</keyword>
<proteinExistence type="predicted"/>
<dbReference type="EC" id="3.5.4.9" evidence="2"/>
<gene>
    <name evidence="2" type="primary">fchA_2</name>
    <name evidence="2" type="ORF">MAMMFC1_00893</name>
</gene>
<dbReference type="SUPFAM" id="SSF101262">
    <property type="entry name" value="Methenyltetrahydrofolate cyclohydrolase-like"/>
    <property type="match status" value="1"/>
</dbReference>
<dbReference type="Gene3D" id="1.20.120.680">
    <property type="entry name" value="Formiminotetrahydrofolate cyclodeaminase monomer, up-and-down helical bundle"/>
    <property type="match status" value="1"/>
</dbReference>
<dbReference type="RefSeq" id="WP_126306826.1">
    <property type="nucleotide sequence ID" value="NZ_AP018449.1"/>
</dbReference>
<dbReference type="EMBL" id="AP018449">
    <property type="protein sequence ID" value="BBB90245.1"/>
    <property type="molecule type" value="Genomic_DNA"/>
</dbReference>
<dbReference type="AlphaFoldDB" id="A0A348AGP7"/>
<dbReference type="InterPro" id="IPR036178">
    <property type="entry name" value="Formintransfe-cycloase-like_sf"/>
</dbReference>
<dbReference type="KEGG" id="mana:MAMMFC1_00893"/>
<dbReference type="OrthoDB" id="1683389at2"/>
<dbReference type="GO" id="GO:0004477">
    <property type="term" value="F:methenyltetrahydrofolate cyclohydrolase activity"/>
    <property type="evidence" value="ECO:0007669"/>
    <property type="project" value="UniProtKB-EC"/>
</dbReference>
<evidence type="ECO:0000313" key="2">
    <source>
        <dbReference type="EMBL" id="BBB90245.1"/>
    </source>
</evidence>
<protein>
    <submittedName>
        <fullName evidence="2">Methenyltetrahydrofolate cyclohydrolase</fullName>
        <ecNumber evidence="2">3.5.4.9</ecNumber>
    </submittedName>
</protein>
<accession>A0A348AGP7</accession>
<organism evidence="2 3">
    <name type="scientific">Methylomusa anaerophila</name>
    <dbReference type="NCBI Taxonomy" id="1930071"/>
    <lineage>
        <taxon>Bacteria</taxon>
        <taxon>Bacillati</taxon>
        <taxon>Bacillota</taxon>
        <taxon>Negativicutes</taxon>
        <taxon>Selenomonadales</taxon>
        <taxon>Sporomusaceae</taxon>
        <taxon>Methylomusa</taxon>
    </lineage>
</organism>
<dbReference type="Pfam" id="PF04961">
    <property type="entry name" value="FTCD_C"/>
    <property type="match status" value="1"/>
</dbReference>
<reference evidence="2 3" key="1">
    <citation type="journal article" date="2018" name="Int. J. Syst. Evol. Microbiol.">
        <title>Methylomusa anaerophila gen. nov., sp. nov., an anaerobic methanol-utilizing bacterium isolated from a microbial fuel cell.</title>
        <authorList>
            <person name="Amano N."/>
            <person name="Yamamuro A."/>
            <person name="Miyahara M."/>
            <person name="Kouzuma A."/>
            <person name="Abe T."/>
            <person name="Watanabe K."/>
        </authorList>
    </citation>
    <scope>NUCLEOTIDE SEQUENCE [LARGE SCALE GENOMIC DNA]</scope>
    <source>
        <strain evidence="2 3">MMFC1</strain>
    </source>
</reference>
<dbReference type="Proteomes" id="UP000276437">
    <property type="component" value="Chromosome"/>
</dbReference>